<dbReference type="OrthoDB" id="5490259at2"/>
<sequence>MAQRSIRRWLLGAALSLGLLALPAPAEAADKVVYDLRKILEIAERNHPNVLAARARLAQVRAQLDEAHRAPFSQFRMSGGVGLAPTVLGNNMFSPNTDVSLTSSLGLAWRASVDGVVPLWTFGKITNLWEAAEANVEVNKANVEKERDAVRLDVRRAYFGLQLARDGALLLKDVRAAIDKAIGKMKESVEADEGDPIELFKLQTYTAELEVREAEVTRYTTVALSGLRFFTGIPDLDIPDAPLKPPTHKLGHVSRYLTAARLHRPELAMARAGVQARRAQVEVARAQLFPDIGLGLNAGYARAPEVANQINPFGSDTANFFWYGAAVVFNWKLDFLPQSARIEYAEAQLEEMRATEKLALGGAGVEVETAYAEVVDWQRRVDAYSKAVSYARKWLVTVQQGIDVGTREEKDVLDPAKAFATNRFSLMNAMMELDLAMSRLAKATGWDAIAPDGL</sequence>
<evidence type="ECO:0000256" key="8">
    <source>
        <dbReference type="SAM" id="SignalP"/>
    </source>
</evidence>
<evidence type="ECO:0000313" key="10">
    <source>
        <dbReference type="Proteomes" id="UP000309215"/>
    </source>
</evidence>
<dbReference type="GO" id="GO:1990281">
    <property type="term" value="C:efflux pump complex"/>
    <property type="evidence" value="ECO:0007669"/>
    <property type="project" value="TreeGrafter"/>
</dbReference>
<dbReference type="Gene3D" id="1.20.1600.10">
    <property type="entry name" value="Outer membrane efflux proteins (OEP)"/>
    <property type="match status" value="1"/>
</dbReference>
<dbReference type="InterPro" id="IPR051906">
    <property type="entry name" value="TolC-like"/>
</dbReference>
<feature type="chain" id="PRO_5020841319" evidence="8">
    <location>
        <begin position="29"/>
        <end position="454"/>
    </location>
</feature>
<protein>
    <submittedName>
        <fullName evidence="9">TolC family protein</fullName>
    </submittedName>
</protein>
<proteinExistence type="inferred from homology"/>
<dbReference type="PANTHER" id="PTHR30026:SF13">
    <property type="entry name" value="MEMBRANE EFFLUX PROTEIN, PUTATIVE-RELATED"/>
    <property type="match status" value="1"/>
</dbReference>
<evidence type="ECO:0000256" key="5">
    <source>
        <dbReference type="ARBA" id="ARBA00022692"/>
    </source>
</evidence>
<keyword evidence="7" id="KW-0998">Cell outer membrane</keyword>
<evidence type="ECO:0000256" key="6">
    <source>
        <dbReference type="ARBA" id="ARBA00023136"/>
    </source>
</evidence>
<dbReference type="GO" id="GO:0015288">
    <property type="term" value="F:porin activity"/>
    <property type="evidence" value="ECO:0007669"/>
    <property type="project" value="TreeGrafter"/>
</dbReference>
<keyword evidence="6" id="KW-0472">Membrane</keyword>
<keyword evidence="10" id="KW-1185">Reference proteome</keyword>
<evidence type="ECO:0000256" key="7">
    <source>
        <dbReference type="ARBA" id="ARBA00023237"/>
    </source>
</evidence>
<evidence type="ECO:0000256" key="4">
    <source>
        <dbReference type="ARBA" id="ARBA00022452"/>
    </source>
</evidence>
<dbReference type="AlphaFoldDB" id="A0A4U1JGM0"/>
<dbReference type="Proteomes" id="UP000309215">
    <property type="component" value="Unassembled WGS sequence"/>
</dbReference>
<dbReference type="PANTHER" id="PTHR30026">
    <property type="entry name" value="OUTER MEMBRANE PROTEIN TOLC"/>
    <property type="match status" value="1"/>
</dbReference>
<accession>A0A4U1JGM0</accession>
<keyword evidence="5" id="KW-0812">Transmembrane</keyword>
<evidence type="ECO:0000256" key="1">
    <source>
        <dbReference type="ARBA" id="ARBA00004442"/>
    </source>
</evidence>
<dbReference type="Pfam" id="PF02321">
    <property type="entry name" value="OEP"/>
    <property type="match status" value="2"/>
</dbReference>
<dbReference type="RefSeq" id="WP_136928428.1">
    <property type="nucleotide sequence ID" value="NZ_SSMQ01000006.1"/>
</dbReference>
<name>A0A4U1JGM0_9BACT</name>
<comment type="caution">
    <text evidence="9">The sequence shown here is derived from an EMBL/GenBank/DDBJ whole genome shotgun (WGS) entry which is preliminary data.</text>
</comment>
<comment type="similarity">
    <text evidence="2">Belongs to the outer membrane factor (OMF) (TC 1.B.17) family.</text>
</comment>
<dbReference type="GO" id="GO:0009279">
    <property type="term" value="C:cell outer membrane"/>
    <property type="evidence" value="ECO:0007669"/>
    <property type="project" value="UniProtKB-SubCell"/>
</dbReference>
<evidence type="ECO:0000256" key="3">
    <source>
        <dbReference type="ARBA" id="ARBA00022448"/>
    </source>
</evidence>
<keyword evidence="3" id="KW-0813">Transport</keyword>
<keyword evidence="8" id="KW-0732">Signal</keyword>
<gene>
    <name evidence="9" type="ORF">E8A74_08435</name>
</gene>
<evidence type="ECO:0000313" key="9">
    <source>
        <dbReference type="EMBL" id="TKD10462.1"/>
    </source>
</evidence>
<dbReference type="GO" id="GO:0015562">
    <property type="term" value="F:efflux transmembrane transporter activity"/>
    <property type="evidence" value="ECO:0007669"/>
    <property type="project" value="InterPro"/>
</dbReference>
<feature type="signal peptide" evidence="8">
    <location>
        <begin position="1"/>
        <end position="28"/>
    </location>
</feature>
<organism evidence="9 10">
    <name type="scientific">Polyangium fumosum</name>
    <dbReference type="NCBI Taxonomy" id="889272"/>
    <lineage>
        <taxon>Bacteria</taxon>
        <taxon>Pseudomonadati</taxon>
        <taxon>Myxococcota</taxon>
        <taxon>Polyangia</taxon>
        <taxon>Polyangiales</taxon>
        <taxon>Polyangiaceae</taxon>
        <taxon>Polyangium</taxon>
    </lineage>
</organism>
<keyword evidence="4" id="KW-1134">Transmembrane beta strand</keyword>
<dbReference type="InterPro" id="IPR003423">
    <property type="entry name" value="OMP_efflux"/>
</dbReference>
<evidence type="ECO:0000256" key="2">
    <source>
        <dbReference type="ARBA" id="ARBA00007613"/>
    </source>
</evidence>
<reference evidence="9 10" key="1">
    <citation type="submission" date="2019-04" db="EMBL/GenBank/DDBJ databases">
        <authorList>
            <person name="Li Y."/>
            <person name="Wang J."/>
        </authorList>
    </citation>
    <scope>NUCLEOTIDE SEQUENCE [LARGE SCALE GENOMIC DNA]</scope>
    <source>
        <strain evidence="9 10">DSM 14668</strain>
    </source>
</reference>
<comment type="subcellular location">
    <subcellularLocation>
        <location evidence="1">Cell outer membrane</location>
    </subcellularLocation>
</comment>
<dbReference type="SUPFAM" id="SSF56954">
    <property type="entry name" value="Outer membrane efflux proteins (OEP)"/>
    <property type="match status" value="1"/>
</dbReference>
<dbReference type="EMBL" id="SSMQ01000006">
    <property type="protein sequence ID" value="TKD10462.1"/>
    <property type="molecule type" value="Genomic_DNA"/>
</dbReference>